<protein>
    <submittedName>
        <fullName evidence="1">Transposable element Tc1 transposase</fullName>
    </submittedName>
</protein>
<organism evidence="1 2">
    <name type="scientific">Caerostris extrusa</name>
    <name type="common">Bark spider</name>
    <name type="synonym">Caerostris bankana</name>
    <dbReference type="NCBI Taxonomy" id="172846"/>
    <lineage>
        <taxon>Eukaryota</taxon>
        <taxon>Metazoa</taxon>
        <taxon>Ecdysozoa</taxon>
        <taxon>Arthropoda</taxon>
        <taxon>Chelicerata</taxon>
        <taxon>Arachnida</taxon>
        <taxon>Araneae</taxon>
        <taxon>Araneomorphae</taxon>
        <taxon>Entelegynae</taxon>
        <taxon>Araneoidea</taxon>
        <taxon>Araneidae</taxon>
        <taxon>Caerostris</taxon>
    </lineage>
</organism>
<reference evidence="1 2" key="1">
    <citation type="submission" date="2021-06" db="EMBL/GenBank/DDBJ databases">
        <title>Caerostris extrusa draft genome.</title>
        <authorList>
            <person name="Kono N."/>
            <person name="Arakawa K."/>
        </authorList>
    </citation>
    <scope>NUCLEOTIDE SEQUENCE [LARGE SCALE GENOMIC DNA]</scope>
</reference>
<dbReference type="EMBL" id="BPLR01021700">
    <property type="protein sequence ID" value="GIX92528.1"/>
    <property type="molecule type" value="Genomic_DNA"/>
</dbReference>
<keyword evidence="2" id="KW-1185">Reference proteome</keyword>
<proteinExistence type="predicted"/>
<name>A0AAV4P7R0_CAEEX</name>
<sequence>MYRGVVAMASARPLVSQATGLNPREGIDVASASSSSSLSCVVQINVFYNERRSSVLVTTSGVRDKGYCTLHYVVKQKKDLLIEVYFRNLLALVNSKMNIKLSDLYDKLGSYLRPLETLGVTTSNYAAMLYPVVESCLPIEILKAWDRYRLNREVKENSILTKEKVLENLVFLTS</sequence>
<gene>
    <name evidence="1" type="primary">X975_22733</name>
    <name evidence="1" type="ORF">CEXT_612301</name>
</gene>
<dbReference type="AlphaFoldDB" id="A0AAV4P7R0"/>
<accession>A0AAV4P7R0</accession>
<dbReference type="Proteomes" id="UP001054945">
    <property type="component" value="Unassembled WGS sequence"/>
</dbReference>
<evidence type="ECO:0000313" key="2">
    <source>
        <dbReference type="Proteomes" id="UP001054945"/>
    </source>
</evidence>
<evidence type="ECO:0000313" key="1">
    <source>
        <dbReference type="EMBL" id="GIX92528.1"/>
    </source>
</evidence>
<comment type="caution">
    <text evidence="1">The sequence shown here is derived from an EMBL/GenBank/DDBJ whole genome shotgun (WGS) entry which is preliminary data.</text>
</comment>